<dbReference type="KEGG" id="sbh:SBI_09372"/>
<dbReference type="AlphaFoldDB" id="D7C5W1"/>
<organism evidence="1 2">
    <name type="scientific">Streptomyces bingchenggensis (strain BCW-1)</name>
    <dbReference type="NCBI Taxonomy" id="749414"/>
    <lineage>
        <taxon>Bacteria</taxon>
        <taxon>Bacillati</taxon>
        <taxon>Actinomycetota</taxon>
        <taxon>Actinomycetes</taxon>
        <taxon>Kitasatosporales</taxon>
        <taxon>Streptomycetaceae</taxon>
        <taxon>Streptomyces</taxon>
    </lineage>
</organism>
<dbReference type="Proteomes" id="UP000000377">
    <property type="component" value="Chromosome"/>
</dbReference>
<keyword evidence="2" id="KW-1185">Reference proteome</keyword>
<accession>D7C5W1</accession>
<evidence type="ECO:0000313" key="2">
    <source>
        <dbReference type="Proteomes" id="UP000000377"/>
    </source>
</evidence>
<evidence type="ECO:0000313" key="1">
    <source>
        <dbReference type="EMBL" id="ADI12490.1"/>
    </source>
</evidence>
<dbReference type="EMBL" id="CP002047">
    <property type="protein sequence ID" value="ADI12490.1"/>
    <property type="molecule type" value="Genomic_DNA"/>
</dbReference>
<reference evidence="1 2" key="1">
    <citation type="journal article" date="2010" name="J. Bacteriol.">
        <title>Genome sequence of the milbemycin-producing bacterium Streptomyces bingchenggensis.</title>
        <authorList>
            <person name="Wang X.J."/>
            <person name="Yan Y.J."/>
            <person name="Zhang B."/>
            <person name="An J."/>
            <person name="Wang J.J."/>
            <person name="Tian J."/>
            <person name="Jiang L."/>
            <person name="Chen Y.H."/>
            <person name="Huang S.X."/>
            <person name="Yin M."/>
            <person name="Zhang J."/>
            <person name="Gao A.L."/>
            <person name="Liu C.X."/>
            <person name="Zhu Z.X."/>
            <person name="Xiang W.S."/>
        </authorList>
    </citation>
    <scope>NUCLEOTIDE SEQUENCE [LARGE SCALE GENOMIC DNA]</scope>
    <source>
        <strain evidence="1 2">BCW-1</strain>
    </source>
</reference>
<dbReference type="HOGENOM" id="CLU_2865732_0_0_11"/>
<dbReference type="PATRIC" id="fig|749414.3.peg.9654"/>
<name>D7C5W1_STRBB</name>
<protein>
    <submittedName>
        <fullName evidence="1">Uncharacterized protein</fullName>
    </submittedName>
</protein>
<proteinExistence type="predicted"/>
<gene>
    <name evidence="1" type="ordered locus">SBI_09372</name>
</gene>
<sequence length="64" mass="6834">MASAPILVVLGHLAVAAEPGPIARFGGDRWPLLEHSEFDLQTRESPGPLMSPRPAIALWTCQAS</sequence>
<dbReference type="STRING" id="749414.SBI_09372"/>